<protein>
    <recommendedName>
        <fullName evidence="4">FAD-binding domain-containing protein</fullName>
    </recommendedName>
</protein>
<dbReference type="SUPFAM" id="SSF54373">
    <property type="entry name" value="FAD-linked reductases, C-terminal domain"/>
    <property type="match status" value="1"/>
</dbReference>
<keyword evidence="1" id="KW-0285">Flavoprotein</keyword>
<dbReference type="PRINTS" id="PR00420">
    <property type="entry name" value="RNGMNOXGNASE"/>
</dbReference>
<reference evidence="5 6" key="1">
    <citation type="journal article" date="2012" name="Proc. Natl. Acad. Sci. U.S.A.">
        <title>Comparative genomics of Ceriporiopsis subvermispora and Phanerochaete chrysosporium provide insight into selective ligninolysis.</title>
        <authorList>
            <person name="Fernandez-Fueyo E."/>
            <person name="Ruiz-Duenas F.J."/>
            <person name="Ferreira P."/>
            <person name="Floudas D."/>
            <person name="Hibbett D.S."/>
            <person name="Canessa P."/>
            <person name="Larrondo L.F."/>
            <person name="James T.Y."/>
            <person name="Seelenfreund D."/>
            <person name="Lobos S."/>
            <person name="Polanco R."/>
            <person name="Tello M."/>
            <person name="Honda Y."/>
            <person name="Watanabe T."/>
            <person name="Watanabe T."/>
            <person name="Ryu J.S."/>
            <person name="Kubicek C.P."/>
            <person name="Schmoll M."/>
            <person name="Gaskell J."/>
            <person name="Hammel K.E."/>
            <person name="St John F.J."/>
            <person name="Vanden Wymelenberg A."/>
            <person name="Sabat G."/>
            <person name="Splinter BonDurant S."/>
            <person name="Syed K."/>
            <person name="Yadav J.S."/>
            <person name="Doddapaneni H."/>
            <person name="Subramanian V."/>
            <person name="Lavin J.L."/>
            <person name="Oguiza J.A."/>
            <person name="Perez G."/>
            <person name="Pisabarro A.G."/>
            <person name="Ramirez L."/>
            <person name="Santoyo F."/>
            <person name="Master E."/>
            <person name="Coutinho P.M."/>
            <person name="Henrissat B."/>
            <person name="Lombard V."/>
            <person name="Magnuson J.K."/>
            <person name="Kuees U."/>
            <person name="Hori C."/>
            <person name="Igarashi K."/>
            <person name="Samejima M."/>
            <person name="Held B.W."/>
            <person name="Barry K.W."/>
            <person name="LaButti K.M."/>
            <person name="Lapidus A."/>
            <person name="Lindquist E.A."/>
            <person name="Lucas S.M."/>
            <person name="Riley R."/>
            <person name="Salamov A.A."/>
            <person name="Hoffmeister D."/>
            <person name="Schwenk D."/>
            <person name="Hadar Y."/>
            <person name="Yarden O."/>
            <person name="de Vries R.P."/>
            <person name="Wiebenga A."/>
            <person name="Stenlid J."/>
            <person name="Eastwood D."/>
            <person name="Grigoriev I.V."/>
            <person name="Berka R.M."/>
            <person name="Blanchette R.A."/>
            <person name="Kersten P."/>
            <person name="Martinez A.T."/>
            <person name="Vicuna R."/>
            <person name="Cullen D."/>
        </authorList>
    </citation>
    <scope>NUCLEOTIDE SEQUENCE [LARGE SCALE GENOMIC DNA]</scope>
    <source>
        <strain evidence="5 6">B</strain>
    </source>
</reference>
<organism evidence="5 6">
    <name type="scientific">Ceriporiopsis subvermispora (strain B)</name>
    <name type="common">White-rot fungus</name>
    <name type="synonym">Gelatoporia subvermispora</name>
    <dbReference type="NCBI Taxonomy" id="914234"/>
    <lineage>
        <taxon>Eukaryota</taxon>
        <taxon>Fungi</taxon>
        <taxon>Dikarya</taxon>
        <taxon>Basidiomycota</taxon>
        <taxon>Agaricomycotina</taxon>
        <taxon>Agaricomycetes</taxon>
        <taxon>Polyporales</taxon>
        <taxon>Gelatoporiaceae</taxon>
        <taxon>Gelatoporia</taxon>
    </lineage>
</organism>
<dbReference type="AlphaFoldDB" id="M2PKZ7"/>
<proteinExistence type="predicted"/>
<evidence type="ECO:0000313" key="5">
    <source>
        <dbReference type="EMBL" id="EMD36944.1"/>
    </source>
</evidence>
<accession>M2PKZ7</accession>
<sequence length="464" mass="50921">MESTKLESQLTGLRVAVVGGGITGLAFAVGLSKSAPDVQVDIYETTSSFGTVGAGIGMWPRVWEIMEVHGLTDAFKSLRVDVPGIDSHFKFRRSDLPRGVQVGEAKVDVRTYHRADLLQVLLDHIPSHYGTHFSKRLTSYSDDPAQDSVTLIFDDGTIAACDVLIGSDGIKSVVRRILYEDLADDAQTKGGSFETVQSLRAHAHSVWSGEVAYRHIISREMVEKIPGHPSLAGPMIYMAKHKYLLTYPISLGRAFSVGAFLTYPGKLGTNYEGPWTRDVTQEEIQAEFFGFEPAAQAVIDLMDKPSLWAINVVEDLPTFTSGRVVLLGDAAHAMRPHQGVGAGQGVEDGMVLATLLGSPLATRDTLRAALRAYDAIRRPVVQEVAKRSIDIGRSCYLERPWSSSHEDLSTVGECDAERFQDPAMVSAFEEAIDDLFGWVWYGSALPLRQCALDYMEGKTDEFKF</sequence>
<dbReference type="Proteomes" id="UP000016930">
    <property type="component" value="Unassembled WGS sequence"/>
</dbReference>
<dbReference type="Pfam" id="PF01494">
    <property type="entry name" value="FAD_binding_3"/>
    <property type="match status" value="2"/>
</dbReference>
<feature type="domain" description="FAD-binding" evidence="4">
    <location>
        <begin position="318"/>
        <end position="388"/>
    </location>
</feature>
<keyword evidence="3" id="KW-0560">Oxidoreductase</keyword>
<keyword evidence="2" id="KW-0274">FAD</keyword>
<dbReference type="Gene3D" id="3.50.50.60">
    <property type="entry name" value="FAD/NAD(P)-binding domain"/>
    <property type="match status" value="1"/>
</dbReference>
<gene>
    <name evidence="5" type="ORF">CERSUDRAFT_137302</name>
</gene>
<dbReference type="InterPro" id="IPR002938">
    <property type="entry name" value="FAD-bd"/>
</dbReference>
<evidence type="ECO:0000313" key="6">
    <source>
        <dbReference type="Proteomes" id="UP000016930"/>
    </source>
</evidence>
<dbReference type="GO" id="GO:0071949">
    <property type="term" value="F:FAD binding"/>
    <property type="evidence" value="ECO:0007669"/>
    <property type="project" value="InterPro"/>
</dbReference>
<dbReference type="GO" id="GO:0044550">
    <property type="term" value="P:secondary metabolite biosynthetic process"/>
    <property type="evidence" value="ECO:0007669"/>
    <property type="project" value="TreeGrafter"/>
</dbReference>
<dbReference type="EMBL" id="KB445797">
    <property type="protein sequence ID" value="EMD36944.1"/>
    <property type="molecule type" value="Genomic_DNA"/>
</dbReference>
<dbReference type="InterPro" id="IPR036188">
    <property type="entry name" value="FAD/NAD-bd_sf"/>
</dbReference>
<dbReference type="SUPFAM" id="SSF51905">
    <property type="entry name" value="FAD/NAD(P)-binding domain"/>
    <property type="match status" value="1"/>
</dbReference>
<evidence type="ECO:0000256" key="2">
    <source>
        <dbReference type="ARBA" id="ARBA00022827"/>
    </source>
</evidence>
<feature type="domain" description="FAD-binding" evidence="4">
    <location>
        <begin position="14"/>
        <end position="185"/>
    </location>
</feature>
<dbReference type="PANTHER" id="PTHR46720:SF3">
    <property type="entry name" value="FAD-BINDING DOMAIN-CONTAINING PROTEIN-RELATED"/>
    <property type="match status" value="1"/>
</dbReference>
<name>M2PKZ7_CERS8</name>
<dbReference type="STRING" id="914234.M2PKZ7"/>
<dbReference type="PANTHER" id="PTHR46720">
    <property type="entry name" value="HYDROXYLASE, PUTATIVE (AFU_ORTHOLOGUE AFUA_3G01460)-RELATED"/>
    <property type="match status" value="1"/>
</dbReference>
<evidence type="ECO:0000259" key="4">
    <source>
        <dbReference type="Pfam" id="PF01494"/>
    </source>
</evidence>
<dbReference type="GO" id="GO:0016491">
    <property type="term" value="F:oxidoreductase activity"/>
    <property type="evidence" value="ECO:0007669"/>
    <property type="project" value="UniProtKB-KW"/>
</dbReference>
<evidence type="ECO:0000256" key="3">
    <source>
        <dbReference type="ARBA" id="ARBA00023002"/>
    </source>
</evidence>
<dbReference type="InterPro" id="IPR051104">
    <property type="entry name" value="FAD_monoxygenase"/>
</dbReference>
<dbReference type="OrthoDB" id="417877at2759"/>
<evidence type="ECO:0000256" key="1">
    <source>
        <dbReference type="ARBA" id="ARBA00022630"/>
    </source>
</evidence>
<dbReference type="HOGENOM" id="CLU_009665_6_3_1"/>
<keyword evidence="6" id="KW-1185">Reference proteome</keyword>